<dbReference type="OrthoDB" id="408631at2759"/>
<dbReference type="Gene3D" id="3.40.50.1820">
    <property type="entry name" value="alpha/beta hydrolase"/>
    <property type="match status" value="1"/>
</dbReference>
<dbReference type="Proteomes" id="UP000554482">
    <property type="component" value="Unassembled WGS sequence"/>
</dbReference>
<keyword evidence="2" id="KW-0675">Receptor</keyword>
<proteinExistence type="predicted"/>
<protein>
    <submittedName>
        <fullName evidence="2">Gibberellin receptor gid1c</fullName>
    </submittedName>
</protein>
<dbReference type="SUPFAM" id="SSF53474">
    <property type="entry name" value="alpha/beta-Hydrolases"/>
    <property type="match status" value="1"/>
</dbReference>
<feature type="domain" description="Alpha/beta hydrolase fold-3" evidence="1">
    <location>
        <begin position="93"/>
        <end position="313"/>
    </location>
</feature>
<dbReference type="InterPro" id="IPR029058">
    <property type="entry name" value="AB_hydrolase_fold"/>
</dbReference>
<dbReference type="PANTHER" id="PTHR23024:SF24">
    <property type="entry name" value="ALPHA_BETA HYDROLASE FOLD-3 DOMAIN-CONTAINING PROTEIN"/>
    <property type="match status" value="1"/>
</dbReference>
<keyword evidence="3" id="KW-1185">Reference proteome</keyword>
<evidence type="ECO:0000259" key="1">
    <source>
        <dbReference type="Pfam" id="PF07859"/>
    </source>
</evidence>
<accession>A0A7J6WBB3</accession>
<dbReference type="Pfam" id="PF07859">
    <property type="entry name" value="Abhydrolase_3"/>
    <property type="match status" value="1"/>
</dbReference>
<dbReference type="InterPro" id="IPR013094">
    <property type="entry name" value="AB_hydrolase_3"/>
</dbReference>
<organism evidence="2 3">
    <name type="scientific">Thalictrum thalictroides</name>
    <name type="common">Rue-anemone</name>
    <name type="synonym">Anemone thalictroides</name>
    <dbReference type="NCBI Taxonomy" id="46969"/>
    <lineage>
        <taxon>Eukaryota</taxon>
        <taxon>Viridiplantae</taxon>
        <taxon>Streptophyta</taxon>
        <taxon>Embryophyta</taxon>
        <taxon>Tracheophyta</taxon>
        <taxon>Spermatophyta</taxon>
        <taxon>Magnoliopsida</taxon>
        <taxon>Ranunculales</taxon>
        <taxon>Ranunculaceae</taxon>
        <taxon>Thalictroideae</taxon>
        <taxon>Thalictrum</taxon>
    </lineage>
</organism>
<comment type="caution">
    <text evidence="2">The sequence shown here is derived from an EMBL/GenBank/DDBJ whole genome shotgun (WGS) entry which is preliminary data.</text>
</comment>
<dbReference type="AlphaFoldDB" id="A0A7J6WBB3"/>
<evidence type="ECO:0000313" key="2">
    <source>
        <dbReference type="EMBL" id="KAF5194726.1"/>
    </source>
</evidence>
<sequence>MTENVKSLSLVMPWKIRFSLSLVGRLTDFSRRSDGTVNRRLINLFDIAGKVPPSSEKGVNISDITIEDSNRELWFRQFVPIDVSEDVKLPVYIFFHGGAFTWLSPDTKGYDAVCRRFARKIPAIVVSVNYRLTPEYRFPAPYDDGFDTLKFLDQKSYDGFPVNADLSRCFLAGDSAGANIAHFVARRFAEVAESEFSNIKVVGLIAIQPFFGGEERTESEIRLKSAPLVSVDRTDWHWKVFLPEGADRDHEAVNVFGPNSSDISGLKNFPPTLVFVGGFDPLQDWQRRYFEGLKKSGKKAHLIEYPNAFHAFYIFPEIPEASLLFKEVTEFIQNNGNAKL</sequence>
<name>A0A7J6WBB3_THATH</name>
<dbReference type="GO" id="GO:0016787">
    <property type="term" value="F:hydrolase activity"/>
    <property type="evidence" value="ECO:0007669"/>
    <property type="project" value="InterPro"/>
</dbReference>
<gene>
    <name evidence="2" type="ORF">FRX31_015686</name>
</gene>
<reference evidence="2 3" key="1">
    <citation type="submission" date="2020-06" db="EMBL/GenBank/DDBJ databases">
        <title>Transcriptomic and genomic resources for Thalictrum thalictroides and T. hernandezii: Facilitating candidate gene discovery in an emerging model plant lineage.</title>
        <authorList>
            <person name="Arias T."/>
            <person name="Riano-Pachon D.M."/>
            <person name="Di Stilio V.S."/>
        </authorList>
    </citation>
    <scope>NUCLEOTIDE SEQUENCE [LARGE SCALE GENOMIC DNA]</scope>
    <source>
        <strain evidence="3">cv. WT478/WT964</strain>
        <tissue evidence="2">Leaves</tissue>
    </source>
</reference>
<dbReference type="PANTHER" id="PTHR23024">
    <property type="entry name" value="ARYLACETAMIDE DEACETYLASE"/>
    <property type="match status" value="1"/>
</dbReference>
<dbReference type="EMBL" id="JABWDY010018343">
    <property type="protein sequence ID" value="KAF5194726.1"/>
    <property type="molecule type" value="Genomic_DNA"/>
</dbReference>
<dbReference type="InterPro" id="IPR050466">
    <property type="entry name" value="Carboxylest/Gibb_receptor"/>
</dbReference>
<evidence type="ECO:0000313" key="3">
    <source>
        <dbReference type="Proteomes" id="UP000554482"/>
    </source>
</evidence>